<dbReference type="GeneID" id="16605933"/>
<reference evidence="2 3" key="1">
    <citation type="journal article" date="2013" name="Science">
        <title>Pandoraviruses: amoeba viruses with genomes up to 2.5 Mb reaching that of parasitic eukaryotes.</title>
        <authorList>
            <person name="Philippe N."/>
            <person name="Legendre M."/>
            <person name="Doutre G."/>
            <person name="Coute Y."/>
            <person name="Poirot O."/>
            <person name="Lescot M."/>
            <person name="Arslan D."/>
            <person name="Seltzer V."/>
            <person name="Bertaux L."/>
            <person name="Bruley C."/>
            <person name="Garin J."/>
            <person name="Claverie J.M."/>
            <person name="Abergel C."/>
        </authorList>
    </citation>
    <scope>NUCLEOTIDE SEQUENCE [LARGE SCALE GENOMIC DNA]</scope>
</reference>
<proteinExistence type="predicted"/>
<dbReference type="RefSeq" id="YP_008437215.1">
    <property type="nucleotide sequence ID" value="NC_022098.1"/>
</dbReference>
<dbReference type="Proteomes" id="UP000204584">
    <property type="component" value="Segment"/>
</dbReference>
<accession>S4VXG2</accession>
<name>S4VXG2_9VIRU</name>
<dbReference type="KEGG" id="vg:16605933"/>
<keyword evidence="3" id="KW-1185">Reference proteome</keyword>
<sequence length="459" mass="50371">MGTRGASDVGCRATPPHQQQQRQEQEGQLVAREKEMARRPTRPGTIRNEKGDADNRADASGRTRRRCDCPESLAVLCCRAVERDGCGPRAASALGELHRWIEVRIEALGPLARIWPRLARPAAWDLAWYRPACADLLDQVRAIDRADAHIFPARNRGTMRDWIYAHADGRAAARLPDAHPYTETLLRRDVDAQRYSLAGQRGRSGWLVPHACSLSLPTRLALPDDVACLVHRPGGPRQDPESSLAGTCFVDHPYPLMTHHHHQREQGQRQSILLDVVSWPPARGLPAAPAYPFDHVVVARWRRGSARGLVCVNANPDAAADYGLVCSIYMGAETAYIPHGAPLGDLMRAFEAARPSSSGRLPYGPRDGAMQVDRSGGDHTHVAVDGRAADDRQRAADQTHCRDVVADSGACAIAVDEWSNRIVAEDSNNNEDDDFFLWLMRRRGGPHAPTSGSVASDDA</sequence>
<evidence type="ECO:0000313" key="2">
    <source>
        <dbReference type="EMBL" id="AGO84146.1"/>
    </source>
</evidence>
<feature type="region of interest" description="Disordered" evidence="1">
    <location>
        <begin position="1"/>
        <end position="63"/>
    </location>
</feature>
<feature type="compositionally biased region" description="Basic and acidic residues" evidence="1">
    <location>
        <begin position="47"/>
        <end position="63"/>
    </location>
</feature>
<organism evidence="2 3">
    <name type="scientific">Pandoravirus salinus</name>
    <dbReference type="NCBI Taxonomy" id="1349410"/>
    <lineage>
        <taxon>Viruses</taxon>
        <taxon>Pandoravirus</taxon>
    </lineage>
</organism>
<gene>
    <name evidence="2" type="ORF">psal_cds_421</name>
</gene>
<protein>
    <submittedName>
        <fullName evidence="2">Uncharacterized protein</fullName>
    </submittedName>
</protein>
<evidence type="ECO:0000313" key="3">
    <source>
        <dbReference type="Proteomes" id="UP000204584"/>
    </source>
</evidence>
<dbReference type="EMBL" id="KC977571">
    <property type="protein sequence ID" value="AGO84146.1"/>
    <property type="molecule type" value="Genomic_DNA"/>
</dbReference>
<feature type="compositionally biased region" description="Low complexity" evidence="1">
    <location>
        <begin position="18"/>
        <end position="28"/>
    </location>
</feature>
<evidence type="ECO:0000256" key="1">
    <source>
        <dbReference type="SAM" id="MobiDB-lite"/>
    </source>
</evidence>